<keyword evidence="12" id="KW-0325">Glycoprotein</keyword>
<keyword evidence="5" id="KW-0433">Leucine-rich repeat</keyword>
<dbReference type="Pfam" id="PF13855">
    <property type="entry name" value="LRR_8"/>
    <property type="match status" value="1"/>
</dbReference>
<dbReference type="InterPro" id="IPR052595">
    <property type="entry name" value="LRRC69/RLP"/>
</dbReference>
<evidence type="ECO:0000256" key="2">
    <source>
        <dbReference type="ARBA" id="ARBA00004236"/>
    </source>
</evidence>
<evidence type="ECO:0000256" key="5">
    <source>
        <dbReference type="ARBA" id="ARBA00022614"/>
    </source>
</evidence>
<evidence type="ECO:0000256" key="11">
    <source>
        <dbReference type="ARBA" id="ARBA00023170"/>
    </source>
</evidence>
<dbReference type="FunFam" id="3.80.10.10:FF:000041">
    <property type="entry name" value="LRR receptor-like serine/threonine-protein kinase ERECTA"/>
    <property type="match status" value="1"/>
</dbReference>
<dbReference type="FunFam" id="3.80.10.10:FF:000129">
    <property type="entry name" value="Leucine-rich repeat receptor-like kinase"/>
    <property type="match status" value="1"/>
</dbReference>
<dbReference type="PROSITE" id="PS51450">
    <property type="entry name" value="LRR"/>
    <property type="match status" value="1"/>
</dbReference>
<comment type="subcellular location">
    <subcellularLocation>
        <location evidence="2">Cell membrane</location>
    </subcellularLocation>
    <subcellularLocation>
        <location evidence="1">Membrane</location>
        <topology evidence="1">Single-pass membrane protein</topology>
    </subcellularLocation>
</comment>
<evidence type="ECO:0000256" key="1">
    <source>
        <dbReference type="ARBA" id="ARBA00004167"/>
    </source>
</evidence>
<evidence type="ECO:0000256" key="9">
    <source>
        <dbReference type="ARBA" id="ARBA00022989"/>
    </source>
</evidence>
<dbReference type="EMBL" id="JAVIJP010000032">
    <property type="protein sequence ID" value="KAL3632835.1"/>
    <property type="molecule type" value="Genomic_DNA"/>
</dbReference>
<feature type="domain" description="Leucine-rich repeat-containing N-terminal plant-type" evidence="14">
    <location>
        <begin position="29"/>
        <end position="63"/>
    </location>
</feature>
<comment type="caution">
    <text evidence="15">The sequence shown here is derived from an EMBL/GenBank/DDBJ whole genome shotgun (WGS) entry which is preliminary data.</text>
</comment>
<keyword evidence="7 13" id="KW-0732">Signal</keyword>
<dbReference type="Proteomes" id="UP001632038">
    <property type="component" value="Unassembled WGS sequence"/>
</dbReference>
<evidence type="ECO:0000256" key="4">
    <source>
        <dbReference type="ARBA" id="ARBA00022475"/>
    </source>
</evidence>
<dbReference type="AlphaFoldDB" id="A0ABD3CS66"/>
<dbReference type="SMART" id="SM00369">
    <property type="entry name" value="LRR_TYP"/>
    <property type="match status" value="7"/>
</dbReference>
<evidence type="ECO:0000313" key="15">
    <source>
        <dbReference type="EMBL" id="KAL3632835.1"/>
    </source>
</evidence>
<comment type="similarity">
    <text evidence="3">Belongs to the RLP family.</text>
</comment>
<dbReference type="GO" id="GO:0006952">
    <property type="term" value="P:defense response"/>
    <property type="evidence" value="ECO:0007669"/>
    <property type="project" value="UniProtKB-ARBA"/>
</dbReference>
<dbReference type="Pfam" id="PF00560">
    <property type="entry name" value="LRR_1"/>
    <property type="match status" value="8"/>
</dbReference>
<keyword evidence="10" id="KW-0472">Membrane</keyword>
<evidence type="ECO:0000256" key="12">
    <source>
        <dbReference type="ARBA" id="ARBA00023180"/>
    </source>
</evidence>
<dbReference type="GO" id="GO:0051707">
    <property type="term" value="P:response to other organism"/>
    <property type="evidence" value="ECO:0007669"/>
    <property type="project" value="UniProtKB-ARBA"/>
</dbReference>
<feature type="chain" id="PRO_5044863680" description="Leucine-rich repeat-containing N-terminal plant-type domain-containing protein" evidence="13">
    <location>
        <begin position="24"/>
        <end position="616"/>
    </location>
</feature>
<dbReference type="SUPFAM" id="SSF52058">
    <property type="entry name" value="L domain-like"/>
    <property type="match status" value="2"/>
</dbReference>
<dbReference type="FunFam" id="3.80.10.10:FF:000213">
    <property type="entry name" value="Tyrosine-sulfated glycopeptide receptor 1"/>
    <property type="match status" value="1"/>
</dbReference>
<dbReference type="InterPro" id="IPR013210">
    <property type="entry name" value="LRR_N_plant-typ"/>
</dbReference>
<keyword evidence="11" id="KW-0675">Receptor</keyword>
<evidence type="ECO:0000256" key="7">
    <source>
        <dbReference type="ARBA" id="ARBA00022729"/>
    </source>
</evidence>
<evidence type="ECO:0000256" key="3">
    <source>
        <dbReference type="ARBA" id="ARBA00009592"/>
    </source>
</evidence>
<accession>A0ABD3CS66</accession>
<evidence type="ECO:0000256" key="10">
    <source>
        <dbReference type="ARBA" id="ARBA00023136"/>
    </source>
</evidence>
<gene>
    <name evidence="15" type="ORF">CASFOL_025819</name>
</gene>
<dbReference type="GO" id="GO:0005886">
    <property type="term" value="C:plasma membrane"/>
    <property type="evidence" value="ECO:0007669"/>
    <property type="project" value="UniProtKB-SubCell"/>
</dbReference>
<dbReference type="PANTHER" id="PTHR48057">
    <property type="entry name" value="LEUCINE-RICH REPEAT SERINE/THREONINE-PROTEIN KINASE 1"/>
    <property type="match status" value="1"/>
</dbReference>
<dbReference type="Gene3D" id="3.80.10.10">
    <property type="entry name" value="Ribonuclease Inhibitor"/>
    <property type="match status" value="3"/>
</dbReference>
<dbReference type="Pfam" id="PF08263">
    <property type="entry name" value="LRRNT_2"/>
    <property type="match status" value="1"/>
</dbReference>
<evidence type="ECO:0000256" key="13">
    <source>
        <dbReference type="SAM" id="SignalP"/>
    </source>
</evidence>
<feature type="signal peptide" evidence="13">
    <location>
        <begin position="1"/>
        <end position="23"/>
    </location>
</feature>
<organism evidence="15 16">
    <name type="scientific">Castilleja foliolosa</name>
    <dbReference type="NCBI Taxonomy" id="1961234"/>
    <lineage>
        <taxon>Eukaryota</taxon>
        <taxon>Viridiplantae</taxon>
        <taxon>Streptophyta</taxon>
        <taxon>Embryophyta</taxon>
        <taxon>Tracheophyta</taxon>
        <taxon>Spermatophyta</taxon>
        <taxon>Magnoliopsida</taxon>
        <taxon>eudicotyledons</taxon>
        <taxon>Gunneridae</taxon>
        <taxon>Pentapetalae</taxon>
        <taxon>asterids</taxon>
        <taxon>lamiids</taxon>
        <taxon>Lamiales</taxon>
        <taxon>Orobanchaceae</taxon>
        <taxon>Pedicularideae</taxon>
        <taxon>Castillejinae</taxon>
        <taxon>Castilleja</taxon>
    </lineage>
</organism>
<evidence type="ECO:0000256" key="6">
    <source>
        <dbReference type="ARBA" id="ARBA00022692"/>
    </source>
</evidence>
<protein>
    <recommendedName>
        <fullName evidence="14">Leucine-rich repeat-containing N-terminal plant-type domain-containing protein</fullName>
    </recommendedName>
</protein>
<dbReference type="PANTHER" id="PTHR48057:SF29">
    <property type="entry name" value="OS02G0609900 PROTEIN"/>
    <property type="match status" value="1"/>
</dbReference>
<keyword evidence="4" id="KW-1003">Cell membrane</keyword>
<keyword evidence="6" id="KW-0812">Transmembrane</keyword>
<evidence type="ECO:0000313" key="16">
    <source>
        <dbReference type="Proteomes" id="UP001632038"/>
    </source>
</evidence>
<dbReference type="InterPro" id="IPR003591">
    <property type="entry name" value="Leu-rich_rpt_typical-subtyp"/>
</dbReference>
<evidence type="ECO:0000256" key="8">
    <source>
        <dbReference type="ARBA" id="ARBA00022737"/>
    </source>
</evidence>
<reference evidence="16" key="1">
    <citation type="journal article" date="2024" name="IScience">
        <title>Strigolactones Initiate the Formation of Haustorium-like Structures in Castilleja.</title>
        <authorList>
            <person name="Buerger M."/>
            <person name="Peterson D."/>
            <person name="Chory J."/>
        </authorList>
    </citation>
    <scope>NUCLEOTIDE SEQUENCE [LARGE SCALE GENOMIC DNA]</scope>
</reference>
<evidence type="ECO:0000259" key="14">
    <source>
        <dbReference type="Pfam" id="PF08263"/>
    </source>
</evidence>
<sequence length="616" mass="67368">MHLMTKLIITLLSIACFIHTCHATCNAVDRESLSSFNLSLSSSPPLDWSLTVDCCNWEGISCDASTGRVTKLSLPSRGLVGIISPSILNLTSLTQLNLSRNSLLGPLPARFSEPLNQLQNLETFDVNNNSFTGPIPYGICNSSPSIKRLDFSNNGFTGLIPPGFGNCTNLISLRAGFNNISGSIPSDIYGLLPLEELYLPGNRLSGLINPSLFNLTNLRSLVLFNNELTGPIPEEIERLLKLEQLELHVNHLNGTIPNSLSNCTNLTILILRVNLLGGELSSLNFSRFVQFKTVDFGNNFFTGNLPRTLFLCKTLVAARFATNKLSGEVVPEIASLPFLSFLTLSNNSLTNITSAIKILSGCKNLRTLILAKNFYGEALPDDDHLVGFHDIQLLGLGGCNFTGQIPMWLSKLNKIEVLDLSFNFLTGFIPGWFKSLPNLFYLDLQYNLLTGTFPMELLKIRLFSTKSKSDEIKDTPLELPVLVRPDNNTNLIYNNIALLPTALYLGNNSISGPIPTEIGQLKYVEILELSRSNYSGEIPGTISNITNLENLDLSDNDLTGQIPVSLENLSFLSKFSVANNDLEGPIPTGGPFGTFPSSSFEGNPRLCGPVLNRTCV</sequence>
<name>A0ABD3CS66_9LAMI</name>
<dbReference type="InterPro" id="IPR032675">
    <property type="entry name" value="LRR_dom_sf"/>
</dbReference>
<proteinExistence type="inferred from homology"/>
<keyword evidence="8" id="KW-0677">Repeat</keyword>
<keyword evidence="16" id="KW-1185">Reference proteome</keyword>
<dbReference type="InterPro" id="IPR001611">
    <property type="entry name" value="Leu-rich_rpt"/>
</dbReference>
<keyword evidence="9" id="KW-1133">Transmembrane helix</keyword>